<evidence type="ECO:0000313" key="9">
    <source>
        <dbReference type="Proteomes" id="UP001158067"/>
    </source>
</evidence>
<dbReference type="PANTHER" id="PTHR35007:SF1">
    <property type="entry name" value="PILUS ASSEMBLY PROTEIN"/>
    <property type="match status" value="1"/>
</dbReference>
<comment type="caution">
    <text evidence="8">The sequence shown here is derived from an EMBL/GenBank/DDBJ whole genome shotgun (WGS) entry which is preliminary data.</text>
</comment>
<gene>
    <name evidence="8" type="ORF">SAMN06265222_106315</name>
</gene>
<evidence type="ECO:0000256" key="6">
    <source>
        <dbReference type="SAM" id="Phobius"/>
    </source>
</evidence>
<dbReference type="PANTHER" id="PTHR35007">
    <property type="entry name" value="INTEGRAL MEMBRANE PROTEIN-RELATED"/>
    <property type="match status" value="1"/>
</dbReference>
<feature type="transmembrane region" description="Helical" evidence="6">
    <location>
        <begin position="238"/>
        <end position="256"/>
    </location>
</feature>
<keyword evidence="5 6" id="KW-0472">Membrane</keyword>
<keyword evidence="2" id="KW-1003">Cell membrane</keyword>
<feature type="transmembrane region" description="Helical" evidence="6">
    <location>
        <begin position="75"/>
        <end position="108"/>
    </location>
</feature>
<keyword evidence="4 6" id="KW-1133">Transmembrane helix</keyword>
<reference evidence="8 9" key="1">
    <citation type="submission" date="2017-05" db="EMBL/GenBank/DDBJ databases">
        <authorList>
            <person name="Varghese N."/>
            <person name="Submissions S."/>
        </authorList>
    </citation>
    <scope>NUCLEOTIDE SEQUENCE [LARGE SCALE GENOMIC DNA]</scope>
    <source>
        <strain evidence="8 9">DSM 25457</strain>
    </source>
</reference>
<dbReference type="Pfam" id="PF00482">
    <property type="entry name" value="T2SSF"/>
    <property type="match status" value="1"/>
</dbReference>
<dbReference type="InterPro" id="IPR018076">
    <property type="entry name" value="T2SS_GspF_dom"/>
</dbReference>
<dbReference type="Proteomes" id="UP001158067">
    <property type="component" value="Unassembled WGS sequence"/>
</dbReference>
<protein>
    <submittedName>
        <fullName evidence="8">Flp pilus assembly protein TadB</fullName>
    </submittedName>
</protein>
<feature type="transmembrane region" description="Helical" evidence="6">
    <location>
        <begin position="268"/>
        <end position="291"/>
    </location>
</feature>
<dbReference type="RefSeq" id="WP_283433056.1">
    <property type="nucleotide sequence ID" value="NZ_CAWLDM010000001.1"/>
</dbReference>
<keyword evidence="9" id="KW-1185">Reference proteome</keyword>
<evidence type="ECO:0000256" key="5">
    <source>
        <dbReference type="ARBA" id="ARBA00023136"/>
    </source>
</evidence>
<evidence type="ECO:0000256" key="2">
    <source>
        <dbReference type="ARBA" id="ARBA00022475"/>
    </source>
</evidence>
<accession>A0ABY1Q623</accession>
<evidence type="ECO:0000313" key="8">
    <source>
        <dbReference type="EMBL" id="SMP60119.1"/>
    </source>
</evidence>
<evidence type="ECO:0000256" key="4">
    <source>
        <dbReference type="ARBA" id="ARBA00022989"/>
    </source>
</evidence>
<keyword evidence="3 6" id="KW-0812">Transmembrane</keyword>
<organism evidence="8 9">
    <name type="scientific">Neorhodopirellula lusitana</name>
    <dbReference type="NCBI Taxonomy" id="445327"/>
    <lineage>
        <taxon>Bacteria</taxon>
        <taxon>Pseudomonadati</taxon>
        <taxon>Planctomycetota</taxon>
        <taxon>Planctomycetia</taxon>
        <taxon>Pirellulales</taxon>
        <taxon>Pirellulaceae</taxon>
        <taxon>Neorhodopirellula</taxon>
    </lineage>
</organism>
<feature type="domain" description="Type II secretion system protein GspF" evidence="7">
    <location>
        <begin position="130"/>
        <end position="254"/>
    </location>
</feature>
<evidence type="ECO:0000259" key="7">
    <source>
        <dbReference type="Pfam" id="PF00482"/>
    </source>
</evidence>
<sequence>MTVLLILAVTLFVLAGATLALRRSLAGATAGNRLGDSIALLSQTNDSLPVDASLAQADRRQIIRPLSRPLRLVPFVIGALISLTLGLLTSIPFSIVAAIGVVIALLLAQLESGWYAWRLSRIERQLIDLLDMMIPMLRSGAGASAALAAASEVTASPLRDQIHWCVRRIQLGDSGSSVFRELARRMPIDAMELFSTTMSVHWETGGSLAPVLASVARVARDRQEVARRIRSNIAQSQFSTIAVLLLIYFVALVLWLDRPDVMKEFASSSLGSAAIAATIVLQAVGIVWMNAISRPKA</sequence>
<evidence type="ECO:0000256" key="3">
    <source>
        <dbReference type="ARBA" id="ARBA00022692"/>
    </source>
</evidence>
<dbReference type="InterPro" id="IPR042094">
    <property type="entry name" value="T2SS_GspF_sf"/>
</dbReference>
<evidence type="ECO:0000256" key="1">
    <source>
        <dbReference type="ARBA" id="ARBA00004651"/>
    </source>
</evidence>
<proteinExistence type="predicted"/>
<comment type="subcellular location">
    <subcellularLocation>
        <location evidence="1">Cell membrane</location>
        <topology evidence="1">Multi-pass membrane protein</topology>
    </subcellularLocation>
</comment>
<dbReference type="Gene3D" id="1.20.81.30">
    <property type="entry name" value="Type II secretion system (T2SS), domain F"/>
    <property type="match status" value="1"/>
</dbReference>
<name>A0ABY1Q623_9BACT</name>
<dbReference type="EMBL" id="FXUG01000006">
    <property type="protein sequence ID" value="SMP60119.1"/>
    <property type="molecule type" value="Genomic_DNA"/>
</dbReference>